<dbReference type="PANTHER" id="PTHR23513">
    <property type="entry name" value="INTEGRAL MEMBRANE EFFLUX PROTEIN-RELATED"/>
    <property type="match status" value="1"/>
</dbReference>
<reference evidence="12" key="1">
    <citation type="submission" date="2009-09" db="EMBL/GenBank/DDBJ databases">
        <title>The complete genome of Kribbella flavida DSM 17836.</title>
        <authorList>
            <consortium name="US DOE Joint Genome Institute (JGI-PGF)"/>
            <person name="Lucas S."/>
            <person name="Copeland A."/>
            <person name="Lapidus A."/>
            <person name="Glavina del Rio T."/>
            <person name="Dalin E."/>
            <person name="Tice H."/>
            <person name="Bruce D."/>
            <person name="Goodwin L."/>
            <person name="Pitluck S."/>
            <person name="Kyrpides N."/>
            <person name="Mavromatis K."/>
            <person name="Ivanova N."/>
            <person name="Saunders E."/>
            <person name="Brettin T."/>
            <person name="Detter J.C."/>
            <person name="Han C."/>
            <person name="Larimer F."/>
            <person name="Land M."/>
            <person name="Hauser L."/>
            <person name="Markowitz V."/>
            <person name="Cheng J.-F."/>
            <person name="Hugenholtz P."/>
            <person name="Woyke T."/>
            <person name="Wu D."/>
            <person name="Pukall R."/>
            <person name="Klenk H.-P."/>
            <person name="Eisen J.A."/>
        </authorList>
    </citation>
    <scope>NUCLEOTIDE SEQUENCE [LARGE SCALE GENOMIC DNA]</scope>
    <source>
        <strain evidence="12">DSM 17836 / JCM 10339 / NBRC 14399</strain>
    </source>
</reference>
<organism evidence="11 12">
    <name type="scientific">Kribbella flavida (strain DSM 17836 / JCM 10339 / NBRC 14399)</name>
    <dbReference type="NCBI Taxonomy" id="479435"/>
    <lineage>
        <taxon>Bacteria</taxon>
        <taxon>Bacillati</taxon>
        <taxon>Actinomycetota</taxon>
        <taxon>Actinomycetes</taxon>
        <taxon>Propionibacteriales</taxon>
        <taxon>Kribbellaceae</taxon>
        <taxon>Kribbella</taxon>
    </lineage>
</organism>
<name>D2PMN1_KRIFD</name>
<feature type="transmembrane region" description="Helical" evidence="9">
    <location>
        <begin position="86"/>
        <end position="112"/>
    </location>
</feature>
<feature type="transmembrane region" description="Helical" evidence="9">
    <location>
        <begin position="168"/>
        <end position="188"/>
    </location>
</feature>
<dbReference type="SUPFAM" id="SSF103473">
    <property type="entry name" value="MFS general substrate transporter"/>
    <property type="match status" value="1"/>
</dbReference>
<accession>D2PMN1</accession>
<dbReference type="KEGG" id="kfl:Kfla_1680"/>
<dbReference type="GO" id="GO:0005886">
    <property type="term" value="C:plasma membrane"/>
    <property type="evidence" value="ECO:0007669"/>
    <property type="project" value="UniProtKB-SubCell"/>
</dbReference>
<feature type="transmembrane region" description="Helical" evidence="9">
    <location>
        <begin position="223"/>
        <end position="245"/>
    </location>
</feature>
<evidence type="ECO:0000259" key="10">
    <source>
        <dbReference type="PROSITE" id="PS50850"/>
    </source>
</evidence>
<evidence type="ECO:0000313" key="11">
    <source>
        <dbReference type="EMBL" id="ADB30775.1"/>
    </source>
</evidence>
<dbReference type="HOGENOM" id="CLU_034180_13_4_11"/>
<keyword evidence="4 9" id="KW-0812">Transmembrane</keyword>
<dbReference type="PROSITE" id="PS50850">
    <property type="entry name" value="MFS"/>
    <property type="match status" value="1"/>
</dbReference>
<dbReference type="RefSeq" id="WP_012919331.1">
    <property type="nucleotide sequence ID" value="NC_013729.1"/>
</dbReference>
<keyword evidence="12" id="KW-1185">Reference proteome</keyword>
<keyword evidence="3" id="KW-1003">Cell membrane</keyword>
<dbReference type="GO" id="GO:0022857">
    <property type="term" value="F:transmembrane transporter activity"/>
    <property type="evidence" value="ECO:0007669"/>
    <property type="project" value="InterPro"/>
</dbReference>
<feature type="transmembrane region" description="Helical" evidence="9">
    <location>
        <begin position="12"/>
        <end position="35"/>
    </location>
</feature>
<feature type="transmembrane region" description="Helical" evidence="9">
    <location>
        <begin position="47"/>
        <end position="65"/>
    </location>
</feature>
<dbReference type="Gene3D" id="1.20.1250.20">
    <property type="entry name" value="MFS general substrate transporter like domains"/>
    <property type="match status" value="1"/>
</dbReference>
<dbReference type="InterPro" id="IPR020846">
    <property type="entry name" value="MFS_dom"/>
</dbReference>
<evidence type="ECO:0000256" key="3">
    <source>
        <dbReference type="ARBA" id="ARBA00022475"/>
    </source>
</evidence>
<reference evidence="11 12" key="2">
    <citation type="journal article" date="2010" name="Stand. Genomic Sci.">
        <title>Complete genome sequence of Kribbella flavida type strain (IFO 14399).</title>
        <authorList>
            <person name="Pukall R."/>
            <person name="Lapidus A."/>
            <person name="Glavina Del Rio T."/>
            <person name="Copeland A."/>
            <person name="Tice H."/>
            <person name="Cheng J.-F."/>
            <person name="Lucas S."/>
            <person name="Chen F."/>
            <person name="Nolan M."/>
            <person name="LaButti K."/>
            <person name="Pati A."/>
            <person name="Ivanova N."/>
            <person name="Mavrommatis K."/>
            <person name="Mikhailova N."/>
            <person name="Pitluck S."/>
            <person name="Bruce D."/>
            <person name="Goodwin L."/>
            <person name="Land M."/>
            <person name="Hauser L."/>
            <person name="Chang Y.-J."/>
            <person name="Jeffries C.D."/>
            <person name="Chen A."/>
            <person name="Palaniappan K."/>
            <person name="Chain P."/>
            <person name="Rohde M."/>
            <person name="Goeker M."/>
            <person name="Bristow J."/>
            <person name="Eisen J.A."/>
            <person name="Markowitz V."/>
            <person name="Hugenholtz P."/>
            <person name="Kyrpides N.C."/>
            <person name="Klenk H.-P."/>
            <person name="Brettin T."/>
        </authorList>
    </citation>
    <scope>NUCLEOTIDE SEQUENCE [LARGE SCALE GENOMIC DNA]</scope>
    <source>
        <strain evidence="12">DSM 17836 / JCM 10339 / NBRC 14399</strain>
    </source>
</reference>
<evidence type="ECO:0000256" key="8">
    <source>
        <dbReference type="ARBA" id="ARBA00040914"/>
    </source>
</evidence>
<feature type="domain" description="Major facilitator superfamily (MFS) profile" evidence="10">
    <location>
        <begin position="11"/>
        <end position="399"/>
    </location>
</feature>
<evidence type="ECO:0000256" key="2">
    <source>
        <dbReference type="ARBA" id="ARBA00022448"/>
    </source>
</evidence>
<comment type="similarity">
    <text evidence="7">Belongs to the major facilitator superfamily. Drug:H(+) antiporter-3 (DHA3) (TC 2.A.1.21) family.</text>
</comment>
<evidence type="ECO:0000256" key="1">
    <source>
        <dbReference type="ARBA" id="ARBA00004429"/>
    </source>
</evidence>
<dbReference type="Proteomes" id="UP000007967">
    <property type="component" value="Chromosome"/>
</dbReference>
<dbReference type="EMBL" id="CP001736">
    <property type="protein sequence ID" value="ADB30775.1"/>
    <property type="molecule type" value="Genomic_DNA"/>
</dbReference>
<dbReference type="AlphaFoldDB" id="D2PMN1"/>
<dbReference type="InterPro" id="IPR036259">
    <property type="entry name" value="MFS_trans_sf"/>
</dbReference>
<evidence type="ECO:0000256" key="7">
    <source>
        <dbReference type="ARBA" id="ARBA00038075"/>
    </source>
</evidence>
<proteinExistence type="inferred from homology"/>
<keyword evidence="5 9" id="KW-1133">Transmembrane helix</keyword>
<dbReference type="eggNOG" id="COG2814">
    <property type="taxonomic scope" value="Bacteria"/>
</dbReference>
<sequence>MTNRSLRHNREFVALWTGQAASALGTSISTLAYPLLILSVTGSPGQAGLVASVLALTTFLVRLPAGVVADRVDRRRLMLLCDAGRIVAVGSIAVAAWFGWVTLAHVLVVAVVEGALGSLFAPAEAVAVRRVVPPGQVQDAVATNETRRQLAALIGPSVGGALFGWGRAWPFVADLLSYAVSFCTVLTVRTDLRPRTAPKGTSFRAEVVEGLRWLWTQRFLRGVTLWLSAAGVLFTSMGLVTLVLARDLGASAGEIGMMFTISGAGGFAGALLSPWLLRQLRAGVVVVGYAWIATGATFALLGVGSVWWLGVVGAVAFFPVPAVNALVMARVAVAVPDEVHGKVFSATTQLTTLLHPVGPVVAGVALEGLGVGLTVVVYGVLFTGLAGLATVHPVLRGER</sequence>
<keyword evidence="6 9" id="KW-0472">Membrane</keyword>
<comment type="subcellular location">
    <subcellularLocation>
        <location evidence="1">Cell inner membrane</location>
        <topology evidence="1">Multi-pass membrane protein</topology>
    </subcellularLocation>
</comment>
<dbReference type="Pfam" id="PF07690">
    <property type="entry name" value="MFS_1"/>
    <property type="match status" value="1"/>
</dbReference>
<gene>
    <name evidence="11" type="ordered locus">Kfla_1680</name>
</gene>
<protein>
    <recommendedName>
        <fullName evidence="8">Multidrug efflux pump Tap</fullName>
    </recommendedName>
</protein>
<evidence type="ECO:0000256" key="5">
    <source>
        <dbReference type="ARBA" id="ARBA00022989"/>
    </source>
</evidence>
<dbReference type="CDD" id="cd06173">
    <property type="entry name" value="MFS_MefA_like"/>
    <property type="match status" value="1"/>
</dbReference>
<feature type="transmembrane region" description="Helical" evidence="9">
    <location>
        <begin position="257"/>
        <end position="277"/>
    </location>
</feature>
<dbReference type="PANTHER" id="PTHR23513:SF9">
    <property type="entry name" value="ENTEROBACTIN EXPORTER ENTS"/>
    <property type="match status" value="1"/>
</dbReference>
<evidence type="ECO:0000256" key="4">
    <source>
        <dbReference type="ARBA" id="ARBA00022692"/>
    </source>
</evidence>
<feature type="transmembrane region" description="Helical" evidence="9">
    <location>
        <begin position="289"/>
        <end position="318"/>
    </location>
</feature>
<feature type="transmembrane region" description="Helical" evidence="9">
    <location>
        <begin position="375"/>
        <end position="395"/>
    </location>
</feature>
<keyword evidence="2" id="KW-0813">Transport</keyword>
<evidence type="ECO:0000313" key="12">
    <source>
        <dbReference type="Proteomes" id="UP000007967"/>
    </source>
</evidence>
<evidence type="ECO:0000256" key="6">
    <source>
        <dbReference type="ARBA" id="ARBA00023136"/>
    </source>
</evidence>
<dbReference type="OrthoDB" id="9815525at2"/>
<dbReference type="InterPro" id="IPR011701">
    <property type="entry name" value="MFS"/>
</dbReference>
<evidence type="ECO:0000256" key="9">
    <source>
        <dbReference type="SAM" id="Phobius"/>
    </source>
</evidence>
<dbReference type="STRING" id="479435.Kfla_1680"/>